<comment type="caution">
    <text evidence="6">The sequence shown here is derived from an EMBL/GenBank/DDBJ whole genome shotgun (WGS) entry which is preliminary data.</text>
</comment>
<gene>
    <name evidence="6" type="ORF">HYC85_008204</name>
</gene>
<sequence length="613" mass="68338">MAVYRRNEALMCILFPSSLGDMGLTWFERLPEGNIASWAQLAETFVTRFRTNTKTPVEIDQLLSIDMGEKETLRFYNNRYWETFNQTGDCPTNLVIAQYKRGLLTDNKLRDLMTMTPPYYGSPDGKSAPTHLGRGRWDAYLSQSGLAGLTNKFFGFFSQDTYLGQRRSTGLGTLNRLWKRLTVVAIRLLKEQHAVGWEVVVMVCQAASQTRFRALKHESGIAGSATIIVRVIACFQPLQDCQVSNCCSVWMEKDFGSWFHSQLSDRQSPNLNTLIAPFNPGQQNAIPACMSPCANLVSSNGTLPGPDFSGVPHSKVNPPNEPHGWFYCLPRYRQAFTPVSNSILKQKIHAGAHENCKEVVTPDPTSVCAQKRFLVFDQSGDQTTLIFGSGMGTPVPCMTSWVPKLNSVYDLNKTQLGAERVNIQRPEPILTDEYNENHQDDVRSEMHEDTEEINALLYSDNDDYSEDDEEASTGHSPSTMTAYNKQELLEEGEEVDSSAGPAKRMKLFDGGYDVPSLKDTATSSVKSKRCVRYEDDAESSCADGIKHCSREFGSLVGNKRLRKEKIRETVSIIQSIIPGGNVKGKNAIVILDEAISYLKSLKHKAEALGIDSL</sequence>
<reference evidence="7" key="1">
    <citation type="journal article" date="2020" name="Nat. Commun.">
        <title>Genome assembly of wild tea tree DASZ reveals pedigree and selection history of tea varieties.</title>
        <authorList>
            <person name="Zhang W."/>
            <person name="Zhang Y."/>
            <person name="Qiu H."/>
            <person name="Guo Y."/>
            <person name="Wan H."/>
            <person name="Zhang X."/>
            <person name="Scossa F."/>
            <person name="Alseekh S."/>
            <person name="Zhang Q."/>
            <person name="Wang P."/>
            <person name="Xu L."/>
            <person name="Schmidt M.H."/>
            <person name="Jia X."/>
            <person name="Li D."/>
            <person name="Zhu A."/>
            <person name="Guo F."/>
            <person name="Chen W."/>
            <person name="Ni D."/>
            <person name="Usadel B."/>
            <person name="Fernie A.R."/>
            <person name="Wen W."/>
        </authorList>
    </citation>
    <scope>NUCLEOTIDE SEQUENCE [LARGE SCALE GENOMIC DNA]</scope>
    <source>
        <strain evidence="7">cv. G240</strain>
    </source>
</reference>
<protein>
    <recommendedName>
        <fullName evidence="5">BHLH domain-containing protein</fullName>
    </recommendedName>
</protein>
<evidence type="ECO:0000313" key="6">
    <source>
        <dbReference type="EMBL" id="KAF5955348.1"/>
    </source>
</evidence>
<evidence type="ECO:0000259" key="5">
    <source>
        <dbReference type="PROSITE" id="PS50888"/>
    </source>
</evidence>
<dbReference type="SUPFAM" id="SSF47459">
    <property type="entry name" value="HLH, helix-loop-helix DNA-binding domain"/>
    <property type="match status" value="1"/>
</dbReference>
<organism evidence="6 7">
    <name type="scientific">Camellia sinensis</name>
    <name type="common">Tea plant</name>
    <name type="synonym">Thea sinensis</name>
    <dbReference type="NCBI Taxonomy" id="4442"/>
    <lineage>
        <taxon>Eukaryota</taxon>
        <taxon>Viridiplantae</taxon>
        <taxon>Streptophyta</taxon>
        <taxon>Embryophyta</taxon>
        <taxon>Tracheophyta</taxon>
        <taxon>Spermatophyta</taxon>
        <taxon>Magnoliopsida</taxon>
        <taxon>eudicotyledons</taxon>
        <taxon>Gunneridae</taxon>
        <taxon>Pentapetalae</taxon>
        <taxon>asterids</taxon>
        <taxon>Ericales</taxon>
        <taxon>Theaceae</taxon>
        <taxon>Camellia</taxon>
    </lineage>
</organism>
<evidence type="ECO:0000256" key="1">
    <source>
        <dbReference type="ARBA" id="ARBA00004123"/>
    </source>
</evidence>
<keyword evidence="7" id="KW-1185">Reference proteome</keyword>
<evidence type="ECO:0000256" key="3">
    <source>
        <dbReference type="ARBA" id="ARBA00023163"/>
    </source>
</evidence>
<keyword evidence="2" id="KW-0805">Transcription regulation</keyword>
<dbReference type="PANTHER" id="PTHR36066">
    <property type="entry name" value="TRANSCRIPTION FACTOR BHLH145"/>
    <property type="match status" value="1"/>
</dbReference>
<dbReference type="PANTHER" id="PTHR36066:SF2">
    <property type="entry name" value="TRANSCRIPTION FACTOR BHLH145"/>
    <property type="match status" value="1"/>
</dbReference>
<dbReference type="InterPro" id="IPR011598">
    <property type="entry name" value="bHLH_dom"/>
</dbReference>
<dbReference type="Proteomes" id="UP000593564">
    <property type="component" value="Unassembled WGS sequence"/>
</dbReference>
<dbReference type="Pfam" id="PF23173">
    <property type="entry name" value="bHLH_SAC51"/>
    <property type="match status" value="1"/>
</dbReference>
<feature type="domain" description="BHLH" evidence="5">
    <location>
        <begin position="550"/>
        <end position="601"/>
    </location>
</feature>
<evidence type="ECO:0000256" key="2">
    <source>
        <dbReference type="ARBA" id="ARBA00023015"/>
    </source>
</evidence>
<dbReference type="InterPro" id="IPR037546">
    <property type="entry name" value="SAC51-like"/>
</dbReference>
<keyword evidence="4" id="KW-0539">Nucleus</keyword>
<reference evidence="6 7" key="2">
    <citation type="submission" date="2020-07" db="EMBL/GenBank/DDBJ databases">
        <title>Genome assembly of wild tea tree DASZ reveals pedigree and selection history of tea varieties.</title>
        <authorList>
            <person name="Zhang W."/>
        </authorList>
    </citation>
    <scope>NUCLEOTIDE SEQUENCE [LARGE SCALE GENOMIC DNA]</scope>
    <source>
        <strain evidence="7">cv. G240</strain>
        <tissue evidence="6">Leaf</tissue>
    </source>
</reference>
<evidence type="ECO:0000256" key="4">
    <source>
        <dbReference type="ARBA" id="ARBA00023242"/>
    </source>
</evidence>
<accession>A0A7J7HTJ8</accession>
<keyword evidence="3" id="KW-0804">Transcription</keyword>
<dbReference type="PROSITE" id="PS50888">
    <property type="entry name" value="BHLH"/>
    <property type="match status" value="1"/>
</dbReference>
<proteinExistence type="predicted"/>
<dbReference type="GO" id="GO:0046983">
    <property type="term" value="F:protein dimerization activity"/>
    <property type="evidence" value="ECO:0007669"/>
    <property type="project" value="InterPro"/>
</dbReference>
<dbReference type="GO" id="GO:0005634">
    <property type="term" value="C:nucleus"/>
    <property type="evidence" value="ECO:0007669"/>
    <property type="project" value="UniProtKB-SubCell"/>
</dbReference>
<comment type="subcellular location">
    <subcellularLocation>
        <location evidence="1">Nucleus</location>
    </subcellularLocation>
</comment>
<dbReference type="Pfam" id="PF03732">
    <property type="entry name" value="Retrotrans_gag"/>
    <property type="match status" value="1"/>
</dbReference>
<dbReference type="InterPro" id="IPR005162">
    <property type="entry name" value="Retrotrans_gag_dom"/>
</dbReference>
<dbReference type="EMBL" id="JACBKZ010000003">
    <property type="protein sequence ID" value="KAF5955348.1"/>
    <property type="molecule type" value="Genomic_DNA"/>
</dbReference>
<evidence type="ECO:0000313" key="7">
    <source>
        <dbReference type="Proteomes" id="UP000593564"/>
    </source>
</evidence>
<dbReference type="AlphaFoldDB" id="A0A7J7HTJ8"/>
<name>A0A7J7HTJ8_CAMSI</name>
<dbReference type="InterPro" id="IPR036638">
    <property type="entry name" value="HLH_DNA-bd_sf"/>
</dbReference>